<evidence type="ECO:0000313" key="2">
    <source>
        <dbReference type="EMBL" id="SIQ18851.1"/>
    </source>
</evidence>
<proteinExistence type="predicted"/>
<reference evidence="2 3" key="1">
    <citation type="submission" date="2017-01" db="EMBL/GenBank/DDBJ databases">
        <authorList>
            <person name="Varghese N."/>
            <person name="Submissions S."/>
        </authorList>
    </citation>
    <scope>NUCLEOTIDE SEQUENCE [LARGE SCALE GENOMIC DNA]</scope>
    <source>
        <strain evidence="2 3">ATCC 35905</strain>
    </source>
</reference>
<feature type="compositionally biased region" description="Basic and acidic residues" evidence="1">
    <location>
        <begin position="27"/>
        <end position="36"/>
    </location>
</feature>
<name>A0A8G2CI42_ACIRU</name>
<evidence type="ECO:0000256" key="1">
    <source>
        <dbReference type="SAM" id="MobiDB-lite"/>
    </source>
</evidence>
<protein>
    <submittedName>
        <fullName evidence="2">Uncharacterized protein</fullName>
    </submittedName>
</protein>
<feature type="region of interest" description="Disordered" evidence="1">
    <location>
        <begin position="1"/>
        <end position="36"/>
    </location>
</feature>
<accession>A0A8G2CI42</accession>
<evidence type="ECO:0000313" key="3">
    <source>
        <dbReference type="Proteomes" id="UP000186308"/>
    </source>
</evidence>
<sequence length="36" mass="3972">MSDPTHLINRSSRSRTGAGRAVIRLPNEPERARNVG</sequence>
<dbReference type="EMBL" id="FTNE01000002">
    <property type="protein sequence ID" value="SIQ18851.1"/>
    <property type="molecule type" value="Genomic_DNA"/>
</dbReference>
<keyword evidence="3" id="KW-1185">Reference proteome</keyword>
<comment type="caution">
    <text evidence="2">The sequence shown here is derived from an EMBL/GenBank/DDBJ whole genome shotgun (WGS) entry which is preliminary data.</text>
</comment>
<gene>
    <name evidence="2" type="ORF">SAMN05421828_102144</name>
</gene>
<dbReference type="Proteomes" id="UP000186308">
    <property type="component" value="Unassembled WGS sequence"/>
</dbReference>
<organism evidence="2 3">
    <name type="scientific">Acidiphilium rubrum</name>
    <dbReference type="NCBI Taxonomy" id="526"/>
    <lineage>
        <taxon>Bacteria</taxon>
        <taxon>Pseudomonadati</taxon>
        <taxon>Pseudomonadota</taxon>
        <taxon>Alphaproteobacteria</taxon>
        <taxon>Acetobacterales</taxon>
        <taxon>Acidocellaceae</taxon>
        <taxon>Acidiphilium</taxon>
    </lineage>
</organism>
<dbReference type="AlphaFoldDB" id="A0A8G2CI42"/>